<evidence type="ECO:0000256" key="3">
    <source>
        <dbReference type="ARBA" id="ARBA00008848"/>
    </source>
</evidence>
<dbReference type="SUPFAM" id="SSF69340">
    <property type="entry name" value="C-terminal domain of adenylylcyclase associated protein"/>
    <property type="match status" value="1"/>
</dbReference>
<gene>
    <name evidence="8" type="ORF">SI8410_16020176</name>
</gene>
<evidence type="ECO:0000256" key="2">
    <source>
        <dbReference type="ARBA" id="ARBA00004647"/>
    </source>
</evidence>
<evidence type="ECO:0000256" key="6">
    <source>
        <dbReference type="ARBA" id="ARBA00023212"/>
    </source>
</evidence>
<evidence type="ECO:0000256" key="1">
    <source>
        <dbReference type="ARBA" id="ARBA00004300"/>
    </source>
</evidence>
<dbReference type="SMART" id="SM00673">
    <property type="entry name" value="CARP"/>
    <property type="match status" value="2"/>
</dbReference>
<evidence type="ECO:0000313" key="9">
    <source>
        <dbReference type="Proteomes" id="UP000663760"/>
    </source>
</evidence>
<evidence type="ECO:0000259" key="7">
    <source>
        <dbReference type="PROSITE" id="PS51329"/>
    </source>
</evidence>
<dbReference type="InterPro" id="IPR012945">
    <property type="entry name" value="Tubulin-bd_cofactor_C_dom"/>
</dbReference>
<keyword evidence="6" id="KW-0206">Cytoskeleton</keyword>
<dbReference type="GO" id="GO:0000922">
    <property type="term" value="C:spindle pole"/>
    <property type="evidence" value="ECO:0007669"/>
    <property type="project" value="UniProtKB-SubCell"/>
</dbReference>
<protein>
    <recommendedName>
        <fullName evidence="4">TBCC domain-containing protein 1</fullName>
    </recommendedName>
</protein>
<feature type="domain" description="C-CAP/cofactor C-like" evidence="7">
    <location>
        <begin position="289"/>
        <end position="438"/>
    </location>
</feature>
<dbReference type="PROSITE" id="PS51329">
    <property type="entry name" value="C_CAP_COFACTOR_C"/>
    <property type="match status" value="1"/>
</dbReference>
<proteinExistence type="inferred from homology"/>
<dbReference type="InterPro" id="IPR016098">
    <property type="entry name" value="CAP/MinC_C"/>
</dbReference>
<keyword evidence="5" id="KW-0963">Cytoplasm</keyword>
<evidence type="ECO:0000313" key="8">
    <source>
        <dbReference type="EMBL" id="CAA7409498.1"/>
    </source>
</evidence>
<dbReference type="InterPro" id="IPR017901">
    <property type="entry name" value="C-CAP_CF_C-like"/>
</dbReference>
<reference evidence="8" key="1">
    <citation type="submission" date="2020-02" db="EMBL/GenBank/DDBJ databases">
        <authorList>
            <person name="Scholz U."/>
            <person name="Mascher M."/>
            <person name="Fiebig A."/>
        </authorList>
    </citation>
    <scope>NUCLEOTIDE SEQUENCE</scope>
</reference>
<name>A0A7I8LJL2_SPIIN</name>
<dbReference type="AlphaFoldDB" id="A0A7I8LJL2"/>
<evidence type="ECO:0000256" key="5">
    <source>
        <dbReference type="ARBA" id="ARBA00022490"/>
    </source>
</evidence>
<evidence type="ECO:0000256" key="4">
    <source>
        <dbReference type="ARBA" id="ARBA00017559"/>
    </source>
</evidence>
<dbReference type="Proteomes" id="UP000663760">
    <property type="component" value="Chromosome 16"/>
</dbReference>
<sequence length="568" mass="62773">MNEEPLDPSGGASRSPAPPVLLRPRREVFEYGLLPIPKLIFTDGTSTLETLKKKLLERAVSRQQTRIDARGVAEVLDISIDHALLILDTLASVLPSDPDPHAPEGTADVYDLVIFLYIQSYKRLLPKGHKDSTSVGDVWPHSSPFDRYLSVLSPLQLVRSNSRRSVPSQTDEEAHQLSYLQKHLPNILDLLAEPVAGDDDESLVLTHERFEHLGFLIQFGEKKFGVPLTQAAHFFANSDPDMPNAPAPAAQILEWILQNVAASLEDTAERMTTKEDIPLSGSDMDAFIPDASITQVRVESNISRNVTYSRSQTFVEGISKASVIKRPSDIKGNSVKVINCHDSVIYLLAPVGYATIYGCSDTTIVLGAIGKVVKVEHCERVQVITAAKRICIATCRECLFFLGVTQRPLILGDNHNLKVAPYNTFYPQLNEHMAQVGLNAAINRWNEPLALGMVDPHDSLSHPAGVSDVPAESATCLDPDQFTNFLIPDGSGGDSAQLTNDNPFRLPEAYMASQKKRHLASHDILQAMRNAQLEEKRKRELASALHIHFKDWLYASGNIRQLYCLQGD</sequence>
<keyword evidence="9" id="KW-1185">Reference proteome</keyword>
<dbReference type="Gene3D" id="2.160.20.70">
    <property type="match status" value="1"/>
</dbReference>
<dbReference type="InterPro" id="IPR039589">
    <property type="entry name" value="TBCC1"/>
</dbReference>
<accession>A0A7I8LJL2</accession>
<dbReference type="PANTHER" id="PTHR16052:SF0">
    <property type="entry name" value="TBCC DOMAIN-CONTAINING PROTEIN 1"/>
    <property type="match status" value="1"/>
</dbReference>
<comment type="similarity">
    <text evidence="3">Belongs to the TBCC family.</text>
</comment>
<dbReference type="PANTHER" id="PTHR16052">
    <property type="entry name" value="TBCC DOMAIN-CONTAINING PROTEIN 1"/>
    <property type="match status" value="1"/>
</dbReference>
<dbReference type="Pfam" id="PF07986">
    <property type="entry name" value="TBCC"/>
    <property type="match status" value="1"/>
</dbReference>
<dbReference type="InterPro" id="IPR036223">
    <property type="entry name" value="CAP_C_sf"/>
</dbReference>
<dbReference type="InterPro" id="IPR006599">
    <property type="entry name" value="CARP_motif"/>
</dbReference>
<comment type="subcellular location">
    <subcellularLocation>
        <location evidence="1">Cytoplasm</location>
        <location evidence="1">Cytoskeleton</location>
        <location evidence="1">Microtubule organizing center</location>
        <location evidence="1">Centrosome</location>
    </subcellularLocation>
    <subcellularLocation>
        <location evidence="2">Cytoplasm</location>
        <location evidence="2">Cytoskeleton</location>
        <location evidence="2">Spindle pole</location>
    </subcellularLocation>
</comment>
<dbReference type="EMBL" id="LR746279">
    <property type="protein sequence ID" value="CAA7409498.1"/>
    <property type="molecule type" value="Genomic_DNA"/>
</dbReference>
<organism evidence="8 9">
    <name type="scientific">Spirodela intermedia</name>
    <name type="common">Intermediate duckweed</name>
    <dbReference type="NCBI Taxonomy" id="51605"/>
    <lineage>
        <taxon>Eukaryota</taxon>
        <taxon>Viridiplantae</taxon>
        <taxon>Streptophyta</taxon>
        <taxon>Embryophyta</taxon>
        <taxon>Tracheophyta</taxon>
        <taxon>Spermatophyta</taxon>
        <taxon>Magnoliopsida</taxon>
        <taxon>Liliopsida</taxon>
        <taxon>Araceae</taxon>
        <taxon>Lemnoideae</taxon>
        <taxon>Spirodela</taxon>
    </lineage>
</organism>
<dbReference type="OrthoDB" id="427777at2759"/>